<accession>A0A0U1NIZ8</accession>
<dbReference type="InterPro" id="IPR050268">
    <property type="entry name" value="NADH-dep_flavin_reductase"/>
</dbReference>
<dbReference type="RefSeq" id="WP_143081923.1">
    <property type="nucleotide sequence ID" value="NZ_CBFHGK010000001.1"/>
</dbReference>
<dbReference type="STRING" id="282199.GCA_001049735_00716"/>
<dbReference type="GO" id="GO:0010181">
    <property type="term" value="F:FMN binding"/>
    <property type="evidence" value="ECO:0007669"/>
    <property type="project" value="InterPro"/>
</dbReference>
<dbReference type="GO" id="GO:0042602">
    <property type="term" value="F:riboflavin reductase (NADPH) activity"/>
    <property type="evidence" value="ECO:0007669"/>
    <property type="project" value="TreeGrafter"/>
</dbReference>
<gene>
    <name evidence="3" type="primary">C1-hpah</name>
    <name evidence="3" type="ORF">NIG5292_00716</name>
</gene>
<evidence type="ECO:0000256" key="1">
    <source>
        <dbReference type="ARBA" id="ARBA00023002"/>
    </source>
</evidence>
<dbReference type="AlphaFoldDB" id="A0A0U1NIZ8"/>
<keyword evidence="1 3" id="KW-0560">Oxidoreductase</keyword>
<dbReference type="Pfam" id="PF01613">
    <property type="entry name" value="Flavin_Reduct"/>
    <property type="match status" value="1"/>
</dbReference>
<name>A0A0U1NIZ8_9RHOB</name>
<dbReference type="Gene3D" id="2.30.110.10">
    <property type="entry name" value="Electron Transport, Fmn-binding Protein, Chain A"/>
    <property type="match status" value="1"/>
</dbReference>
<protein>
    <submittedName>
        <fullName evidence="3">p-hydroxyphenylacetate 3-hydroxylase, reductase component</fullName>
        <ecNumber evidence="3">1.5.1.36</ecNumber>
    </submittedName>
</protein>
<dbReference type="InterPro" id="IPR012349">
    <property type="entry name" value="Split_barrel_FMN-bd"/>
</dbReference>
<keyword evidence="4" id="KW-1185">Reference proteome</keyword>
<organism evidence="3 4">
    <name type="scientific">Nereida ignava</name>
    <dbReference type="NCBI Taxonomy" id="282199"/>
    <lineage>
        <taxon>Bacteria</taxon>
        <taxon>Pseudomonadati</taxon>
        <taxon>Pseudomonadota</taxon>
        <taxon>Alphaproteobacteria</taxon>
        <taxon>Rhodobacterales</taxon>
        <taxon>Roseobacteraceae</taxon>
        <taxon>Nereida</taxon>
    </lineage>
</organism>
<dbReference type="EC" id="1.5.1.36" evidence="3"/>
<evidence type="ECO:0000259" key="2">
    <source>
        <dbReference type="SMART" id="SM00903"/>
    </source>
</evidence>
<dbReference type="Proteomes" id="UP000048949">
    <property type="component" value="Unassembled WGS sequence"/>
</dbReference>
<evidence type="ECO:0000313" key="4">
    <source>
        <dbReference type="Proteomes" id="UP000048949"/>
    </source>
</evidence>
<dbReference type="PANTHER" id="PTHR30466">
    <property type="entry name" value="FLAVIN REDUCTASE"/>
    <property type="match status" value="1"/>
</dbReference>
<dbReference type="GO" id="GO:0036382">
    <property type="term" value="F:flavin reductase (NADH) activity"/>
    <property type="evidence" value="ECO:0007669"/>
    <property type="project" value="UniProtKB-EC"/>
</dbReference>
<sequence length="169" mass="18188">MAMRPVPLTSEPDAQRALRSAFGQFGTGVCVITTCTPEQQLVGITANSFSSVSLDPPLVLWCPAKSARRFECYSEAQHYAVHVLASDQAHIANGFVREANAFADLDFTQNAHGVPLLEGCLARFECEMDALHDAGDHAIIVGRVHAAHIGDGTPLMFQSGAYKEFASQP</sequence>
<dbReference type="PANTHER" id="PTHR30466:SF1">
    <property type="entry name" value="FMN REDUCTASE (NADH) RUTF"/>
    <property type="match status" value="1"/>
</dbReference>
<proteinExistence type="predicted"/>
<reference evidence="3 4" key="1">
    <citation type="submission" date="2015-04" db="EMBL/GenBank/DDBJ databases">
        <authorList>
            <person name="Syromyatnikov M.Y."/>
            <person name="Popov V.N."/>
        </authorList>
    </citation>
    <scope>NUCLEOTIDE SEQUENCE [LARGE SCALE GENOMIC DNA]</scope>
    <source>
        <strain evidence="3 4">CECT 5292</strain>
    </source>
</reference>
<feature type="domain" description="Flavin reductase like" evidence="2">
    <location>
        <begin position="22"/>
        <end position="164"/>
    </location>
</feature>
<dbReference type="InterPro" id="IPR002563">
    <property type="entry name" value="Flavin_Rdtase-like_dom"/>
</dbReference>
<dbReference type="SUPFAM" id="SSF50475">
    <property type="entry name" value="FMN-binding split barrel"/>
    <property type="match status" value="1"/>
</dbReference>
<evidence type="ECO:0000313" key="3">
    <source>
        <dbReference type="EMBL" id="CRK74681.1"/>
    </source>
</evidence>
<dbReference type="SMART" id="SM00903">
    <property type="entry name" value="Flavin_Reduct"/>
    <property type="match status" value="1"/>
</dbReference>
<dbReference type="OrthoDB" id="9792858at2"/>
<dbReference type="EMBL" id="CVQV01000003">
    <property type="protein sequence ID" value="CRK74681.1"/>
    <property type="molecule type" value="Genomic_DNA"/>
</dbReference>